<comment type="similarity">
    <text evidence="1">Belongs to the caleosin family.</text>
</comment>
<evidence type="ECO:0000313" key="4">
    <source>
        <dbReference type="Proteomes" id="UP000663760"/>
    </source>
</evidence>
<reference evidence="3" key="1">
    <citation type="submission" date="2020-02" db="EMBL/GenBank/DDBJ databases">
        <authorList>
            <person name="Scholz U."/>
            <person name="Mascher M."/>
            <person name="Fiebig A."/>
        </authorList>
    </citation>
    <scope>NUCLEOTIDE SEQUENCE</scope>
</reference>
<sequence length="252" mass="28185">MAAQPADPSMETTAPQASITRERKLNVSLQDELPKPHLARAQAAVDKFHPKGTEGRETRGMSVLQRHASFDRNKDGSASCHVNNDSRSAARLFSVCNGRAGLRAIGCNFFFSIMSAFLINFGLSYTTQPGWLRSPLLSINIRNIHRCKHGSDSETYDTEGRFEPSKFEAIFTKYAATNPDALSKSELDTMLKANRNFTDFNGWLVSYPEWQLLYVLGEGEHGFLHRETVREVYDGSLFEKLEKAGSSLSKRA</sequence>
<proteinExistence type="inferred from homology"/>
<protein>
    <submittedName>
        <fullName evidence="3">Uncharacterized protein</fullName>
    </submittedName>
</protein>
<organism evidence="3 4">
    <name type="scientific">Spirodela intermedia</name>
    <name type="common">Intermediate duckweed</name>
    <dbReference type="NCBI Taxonomy" id="51605"/>
    <lineage>
        <taxon>Eukaryota</taxon>
        <taxon>Viridiplantae</taxon>
        <taxon>Streptophyta</taxon>
        <taxon>Embryophyta</taxon>
        <taxon>Tracheophyta</taxon>
        <taxon>Spermatophyta</taxon>
        <taxon>Magnoliopsida</taxon>
        <taxon>Liliopsida</taxon>
        <taxon>Araceae</taxon>
        <taxon>Lemnoideae</taxon>
        <taxon>Spirodela</taxon>
    </lineage>
</organism>
<feature type="region of interest" description="Disordered" evidence="2">
    <location>
        <begin position="1"/>
        <end position="22"/>
    </location>
</feature>
<evidence type="ECO:0000313" key="3">
    <source>
        <dbReference type="EMBL" id="CAA7401395.1"/>
    </source>
</evidence>
<dbReference type="AlphaFoldDB" id="A0A7I8KWJ0"/>
<evidence type="ECO:0000256" key="2">
    <source>
        <dbReference type="SAM" id="MobiDB-lite"/>
    </source>
</evidence>
<dbReference type="Pfam" id="PF05042">
    <property type="entry name" value="Caleosin"/>
    <property type="match status" value="1"/>
</dbReference>
<dbReference type="Proteomes" id="UP000663760">
    <property type="component" value="Chromosome 9"/>
</dbReference>
<dbReference type="GO" id="GO:0005509">
    <property type="term" value="F:calcium ion binding"/>
    <property type="evidence" value="ECO:0007669"/>
    <property type="project" value="TreeGrafter"/>
</dbReference>
<dbReference type="PANTHER" id="PTHR31495:SF34">
    <property type="entry name" value="OS03G0222600 PROTEIN"/>
    <property type="match status" value="1"/>
</dbReference>
<dbReference type="InterPro" id="IPR007736">
    <property type="entry name" value="Caleosin-related"/>
</dbReference>
<accession>A0A7I8KWJ0</accession>
<evidence type="ECO:0000256" key="1">
    <source>
        <dbReference type="ARBA" id="ARBA00006765"/>
    </source>
</evidence>
<feature type="compositionally biased region" description="Polar residues" evidence="2">
    <location>
        <begin position="10"/>
        <end position="19"/>
    </location>
</feature>
<dbReference type="OrthoDB" id="640742at2759"/>
<gene>
    <name evidence="3" type="ORF">SI8410_09012073</name>
</gene>
<keyword evidence="4" id="KW-1185">Reference proteome</keyword>
<dbReference type="GO" id="GO:0004497">
    <property type="term" value="F:monooxygenase activity"/>
    <property type="evidence" value="ECO:0007669"/>
    <property type="project" value="TreeGrafter"/>
</dbReference>
<name>A0A7I8KWJ0_SPIIN</name>
<dbReference type="EMBL" id="LR746272">
    <property type="protein sequence ID" value="CAA7401395.1"/>
    <property type="molecule type" value="Genomic_DNA"/>
</dbReference>
<dbReference type="PANTHER" id="PTHR31495">
    <property type="entry name" value="PEROXYGENASE 3-RELATED"/>
    <property type="match status" value="1"/>
</dbReference>